<dbReference type="EMBL" id="HACA01003068">
    <property type="protein sequence ID" value="CDW20429.1"/>
    <property type="molecule type" value="Transcribed_RNA"/>
</dbReference>
<proteinExistence type="predicted"/>
<dbReference type="GO" id="GO:0003676">
    <property type="term" value="F:nucleic acid binding"/>
    <property type="evidence" value="ECO:0007669"/>
    <property type="project" value="InterPro"/>
</dbReference>
<dbReference type="AlphaFoldDB" id="A0A0K2T2Z1"/>
<feature type="region of interest" description="Disordered" evidence="1">
    <location>
        <begin position="77"/>
        <end position="98"/>
    </location>
</feature>
<accession>A0A0K2T2Z1</accession>
<dbReference type="InterPro" id="IPR036397">
    <property type="entry name" value="RNaseH_sf"/>
</dbReference>
<evidence type="ECO:0000313" key="2">
    <source>
        <dbReference type="EMBL" id="CDW20429.1"/>
    </source>
</evidence>
<protein>
    <submittedName>
        <fullName evidence="2">Putative LOC100197594 [Hydra vulgaris]</fullName>
    </submittedName>
</protein>
<organism evidence="2">
    <name type="scientific">Lepeophtheirus salmonis</name>
    <name type="common">Salmon louse</name>
    <name type="synonym">Caligus salmonis</name>
    <dbReference type="NCBI Taxonomy" id="72036"/>
    <lineage>
        <taxon>Eukaryota</taxon>
        <taxon>Metazoa</taxon>
        <taxon>Ecdysozoa</taxon>
        <taxon>Arthropoda</taxon>
        <taxon>Crustacea</taxon>
        <taxon>Multicrustacea</taxon>
        <taxon>Hexanauplia</taxon>
        <taxon>Copepoda</taxon>
        <taxon>Siphonostomatoida</taxon>
        <taxon>Caligidae</taxon>
        <taxon>Lepeophtheirus</taxon>
    </lineage>
</organism>
<reference evidence="2" key="1">
    <citation type="submission" date="2014-05" db="EMBL/GenBank/DDBJ databases">
        <authorList>
            <person name="Chronopoulou M."/>
        </authorList>
    </citation>
    <scope>NUCLEOTIDE SEQUENCE</scope>
    <source>
        <tissue evidence="2">Whole organism</tissue>
    </source>
</reference>
<evidence type="ECO:0000256" key="1">
    <source>
        <dbReference type="SAM" id="MobiDB-lite"/>
    </source>
</evidence>
<name>A0A0K2T2Z1_LEPSM</name>
<sequence length="98" mass="11392">MIASWLNQELRTNPPAQVMVLGVIVSDGSKMSLYFFKDTENEGLDVYYKFLRYHVLPWLKSTFPRDTYMFTQDGAPAHTSKKVHREHDCTSCLRPHPT</sequence>
<dbReference type="Gene3D" id="3.30.420.10">
    <property type="entry name" value="Ribonuclease H-like superfamily/Ribonuclease H"/>
    <property type="match status" value="1"/>
</dbReference>